<proteinExistence type="predicted"/>
<organism evidence="1 2">
    <name type="scientific">Cetraspora pellucida</name>
    <dbReference type="NCBI Taxonomy" id="1433469"/>
    <lineage>
        <taxon>Eukaryota</taxon>
        <taxon>Fungi</taxon>
        <taxon>Fungi incertae sedis</taxon>
        <taxon>Mucoromycota</taxon>
        <taxon>Glomeromycotina</taxon>
        <taxon>Glomeromycetes</taxon>
        <taxon>Diversisporales</taxon>
        <taxon>Gigasporaceae</taxon>
        <taxon>Cetraspora</taxon>
    </lineage>
</organism>
<protein>
    <submittedName>
        <fullName evidence="1">5316_t:CDS:1</fullName>
    </submittedName>
</protein>
<keyword evidence="2" id="KW-1185">Reference proteome</keyword>
<evidence type="ECO:0000313" key="1">
    <source>
        <dbReference type="EMBL" id="CAG8694705.1"/>
    </source>
</evidence>
<feature type="non-terminal residue" evidence="1">
    <location>
        <position position="63"/>
    </location>
</feature>
<dbReference type="EMBL" id="CAJVPW010021755">
    <property type="protein sequence ID" value="CAG8694705.1"/>
    <property type="molecule type" value="Genomic_DNA"/>
</dbReference>
<reference evidence="1" key="1">
    <citation type="submission" date="2021-06" db="EMBL/GenBank/DDBJ databases">
        <authorList>
            <person name="Kallberg Y."/>
            <person name="Tangrot J."/>
            <person name="Rosling A."/>
        </authorList>
    </citation>
    <scope>NUCLEOTIDE SEQUENCE</scope>
    <source>
        <strain evidence="1">28 12/20/2015</strain>
    </source>
</reference>
<evidence type="ECO:0000313" key="2">
    <source>
        <dbReference type="Proteomes" id="UP000789366"/>
    </source>
</evidence>
<accession>A0ACA9P6I5</accession>
<gene>
    <name evidence="1" type="ORF">SPELUC_LOCUS10944</name>
</gene>
<dbReference type="Proteomes" id="UP000789366">
    <property type="component" value="Unassembled WGS sequence"/>
</dbReference>
<name>A0ACA9P6I5_9GLOM</name>
<comment type="caution">
    <text evidence="1">The sequence shown here is derived from an EMBL/GenBank/DDBJ whole genome shotgun (WGS) entry which is preliminary data.</text>
</comment>
<sequence>LKSLDNKVESNLTSLTNDGYRLAARDDFLNVSESPMNETRDEEHNKHTNFLHRLPAGYESITN</sequence>
<feature type="non-terminal residue" evidence="1">
    <location>
        <position position="1"/>
    </location>
</feature>